<protein>
    <submittedName>
        <fullName evidence="1">Uncharacterized protein</fullName>
    </submittedName>
</protein>
<evidence type="ECO:0000313" key="1">
    <source>
        <dbReference type="EMBL" id="PAM73131.1"/>
    </source>
</evidence>
<name>A0A270NM33_STEMA</name>
<organism evidence="1 2">
    <name type="scientific">Stenotrophomonas maltophilia</name>
    <name type="common">Pseudomonas maltophilia</name>
    <name type="synonym">Xanthomonas maltophilia</name>
    <dbReference type="NCBI Taxonomy" id="40324"/>
    <lineage>
        <taxon>Bacteria</taxon>
        <taxon>Pseudomonadati</taxon>
        <taxon>Pseudomonadota</taxon>
        <taxon>Gammaproteobacteria</taxon>
        <taxon>Lysobacterales</taxon>
        <taxon>Lysobacteraceae</taxon>
        <taxon>Stenotrophomonas</taxon>
        <taxon>Stenotrophomonas maltophilia group</taxon>
    </lineage>
</organism>
<dbReference type="EMBL" id="NJGC01000004">
    <property type="protein sequence ID" value="PAM73131.1"/>
    <property type="molecule type" value="Genomic_DNA"/>
</dbReference>
<dbReference type="Proteomes" id="UP000216433">
    <property type="component" value="Unassembled WGS sequence"/>
</dbReference>
<reference evidence="1 2" key="1">
    <citation type="submission" date="2017-06" db="EMBL/GenBank/DDBJ databases">
        <title>Genome sequencing and assembly of Stenotrophomonas maltophilia DF07.</title>
        <authorList>
            <person name="Iyer R."/>
        </authorList>
    </citation>
    <scope>NUCLEOTIDE SEQUENCE [LARGE SCALE GENOMIC DNA]</scope>
    <source>
        <strain evidence="1 2">DF07</strain>
    </source>
</reference>
<gene>
    <name evidence="1" type="ORF">CEK00_04605</name>
</gene>
<sequence>MLSKPPVSRYVPPQPAKPAVPYRASYTICGASPAQGYWRQECSEGRMPAPKDSAVQLPKDATILGYEEQNGVTYVRYMICRSVFVQTAPPGPVTCTTYPEQKAEPAMPAVPPRVEYDSVFQWNAGADSADELDGDVAMRLTMSRAVGVVVGLSVLDEAEVSDPARIRHGLYFHQSEGGRLQACVLERGRRMTPIRFYDSQDTWEVRRVGGSVDYLHDGHRFYRSQKTSHGLVVVGCAIYATGDFIE</sequence>
<evidence type="ECO:0000313" key="2">
    <source>
        <dbReference type="Proteomes" id="UP000216433"/>
    </source>
</evidence>
<comment type="caution">
    <text evidence="1">The sequence shown here is derived from an EMBL/GenBank/DDBJ whole genome shotgun (WGS) entry which is preliminary data.</text>
</comment>
<accession>A0A270NM33</accession>
<proteinExistence type="predicted"/>
<dbReference type="AlphaFoldDB" id="A0A270NM33"/>